<dbReference type="PANTHER" id="PTHR37781:SF1">
    <property type="entry name" value="ADR380WP"/>
    <property type="match status" value="1"/>
</dbReference>
<organism evidence="2 3">
    <name type="scientific">Viridothelium virens</name>
    <name type="common">Speckled blister lichen</name>
    <name type="synonym">Trypethelium virens</name>
    <dbReference type="NCBI Taxonomy" id="1048519"/>
    <lineage>
        <taxon>Eukaryota</taxon>
        <taxon>Fungi</taxon>
        <taxon>Dikarya</taxon>
        <taxon>Ascomycota</taxon>
        <taxon>Pezizomycotina</taxon>
        <taxon>Dothideomycetes</taxon>
        <taxon>Dothideomycetes incertae sedis</taxon>
        <taxon>Trypetheliales</taxon>
        <taxon>Trypetheliaceae</taxon>
        <taxon>Viridothelium</taxon>
    </lineage>
</organism>
<dbReference type="AlphaFoldDB" id="A0A6A6H8I9"/>
<evidence type="ECO:0000313" key="2">
    <source>
        <dbReference type="EMBL" id="KAF2234322.1"/>
    </source>
</evidence>
<sequence length="249" mass="27142">MSDEGGFLKVGLTSPPLSTASSTITPSLPHPRNHSLISGSPKEANFIRFVNQSIDRIQKRYANRSGSDEPQLDENGYTSFKQAGEDFERLVDMVWVSGTPSLQITFLLSVAFLVQTYIPSLSPAPKTMFRLLDKLDVAFASLLQGRNIDSGEPLPGFETGKGVTGTEKVRIKSIADNSRVAVVHRMSKSHVEPESDVEGTDDAEASMEEYPIDDDLLGENDFAMNVARVYDRTTVELGDQLGGDATNQG</sequence>
<evidence type="ECO:0000313" key="3">
    <source>
        <dbReference type="Proteomes" id="UP000800092"/>
    </source>
</evidence>
<dbReference type="InterPro" id="IPR031349">
    <property type="entry name" value="Tfb6"/>
</dbReference>
<feature type="compositionally biased region" description="Low complexity" evidence="1">
    <location>
        <begin position="12"/>
        <end position="27"/>
    </location>
</feature>
<dbReference type="OrthoDB" id="5420410at2759"/>
<evidence type="ECO:0000256" key="1">
    <source>
        <dbReference type="SAM" id="MobiDB-lite"/>
    </source>
</evidence>
<dbReference type="GO" id="GO:0005675">
    <property type="term" value="C:transcription factor TFIIH holo complex"/>
    <property type="evidence" value="ECO:0007669"/>
    <property type="project" value="TreeGrafter"/>
</dbReference>
<dbReference type="Proteomes" id="UP000800092">
    <property type="component" value="Unassembled WGS sequence"/>
</dbReference>
<reference evidence="2" key="1">
    <citation type="journal article" date="2020" name="Stud. Mycol.">
        <title>101 Dothideomycetes genomes: a test case for predicting lifestyles and emergence of pathogens.</title>
        <authorList>
            <person name="Haridas S."/>
            <person name="Albert R."/>
            <person name="Binder M."/>
            <person name="Bloem J."/>
            <person name="Labutti K."/>
            <person name="Salamov A."/>
            <person name="Andreopoulos B."/>
            <person name="Baker S."/>
            <person name="Barry K."/>
            <person name="Bills G."/>
            <person name="Bluhm B."/>
            <person name="Cannon C."/>
            <person name="Castanera R."/>
            <person name="Culley D."/>
            <person name="Daum C."/>
            <person name="Ezra D."/>
            <person name="Gonzalez J."/>
            <person name="Henrissat B."/>
            <person name="Kuo A."/>
            <person name="Liang C."/>
            <person name="Lipzen A."/>
            <person name="Lutzoni F."/>
            <person name="Magnuson J."/>
            <person name="Mondo S."/>
            <person name="Nolan M."/>
            <person name="Ohm R."/>
            <person name="Pangilinan J."/>
            <person name="Park H.-J."/>
            <person name="Ramirez L."/>
            <person name="Alfaro M."/>
            <person name="Sun H."/>
            <person name="Tritt A."/>
            <person name="Yoshinaga Y."/>
            <person name="Zwiers L.-H."/>
            <person name="Turgeon B."/>
            <person name="Goodwin S."/>
            <person name="Spatafora J."/>
            <person name="Crous P."/>
            <person name="Grigoriev I."/>
        </authorList>
    </citation>
    <scope>NUCLEOTIDE SEQUENCE</scope>
    <source>
        <strain evidence="2">Tuck. ex Michener</strain>
    </source>
</reference>
<name>A0A6A6H8I9_VIRVR</name>
<dbReference type="Pfam" id="PF17110">
    <property type="entry name" value="TFB6"/>
    <property type="match status" value="1"/>
</dbReference>
<keyword evidence="3" id="KW-1185">Reference proteome</keyword>
<protein>
    <submittedName>
        <fullName evidence="2">Uncharacterized protein</fullName>
    </submittedName>
</protein>
<gene>
    <name evidence="2" type="ORF">EV356DRAFT_501859</name>
</gene>
<proteinExistence type="predicted"/>
<dbReference type="PANTHER" id="PTHR37781">
    <property type="entry name" value="TFIIH COMPLEX SUBUNIT"/>
    <property type="match status" value="1"/>
</dbReference>
<dbReference type="EMBL" id="ML991799">
    <property type="protein sequence ID" value="KAF2234322.1"/>
    <property type="molecule type" value="Genomic_DNA"/>
</dbReference>
<accession>A0A6A6H8I9</accession>
<feature type="region of interest" description="Disordered" evidence="1">
    <location>
        <begin position="11"/>
        <end position="31"/>
    </location>
</feature>